<dbReference type="AlphaFoldDB" id="A0A0K2TSH0"/>
<evidence type="ECO:0000313" key="1">
    <source>
        <dbReference type="EMBL" id="CDW28989.1"/>
    </source>
</evidence>
<reference evidence="1" key="1">
    <citation type="submission" date="2014-05" db="EMBL/GenBank/DDBJ databases">
        <authorList>
            <person name="Chronopoulou M."/>
        </authorList>
    </citation>
    <scope>NUCLEOTIDE SEQUENCE</scope>
    <source>
        <tissue evidence="1">Whole organism</tissue>
    </source>
</reference>
<protein>
    <submittedName>
        <fullName evidence="1">Uncharacterized protein</fullName>
    </submittedName>
</protein>
<sequence length="171" mass="19889">MQPGLISSQKQGVWWWIHIRAPLLHPKCDYSIILPLEDMVKSTIILIKKYFICCSVKKGRRLRHKDVHPALFRALDTGDDNLFIFLAMSAIEEFGFYLKADLRWLTDTEIFSAYSWRVFEIFPYLLQPHVDILSRFPLDLSLLPDDLLGESRTEEPCDLNLILVLCDYGGD</sequence>
<accession>A0A0K2TSH0</accession>
<dbReference type="EMBL" id="HACA01011628">
    <property type="protein sequence ID" value="CDW28989.1"/>
    <property type="molecule type" value="Transcribed_RNA"/>
</dbReference>
<name>A0A0K2TSH0_LEPSM</name>
<organism evidence="1">
    <name type="scientific">Lepeophtheirus salmonis</name>
    <name type="common">Salmon louse</name>
    <name type="synonym">Caligus salmonis</name>
    <dbReference type="NCBI Taxonomy" id="72036"/>
    <lineage>
        <taxon>Eukaryota</taxon>
        <taxon>Metazoa</taxon>
        <taxon>Ecdysozoa</taxon>
        <taxon>Arthropoda</taxon>
        <taxon>Crustacea</taxon>
        <taxon>Multicrustacea</taxon>
        <taxon>Hexanauplia</taxon>
        <taxon>Copepoda</taxon>
        <taxon>Siphonostomatoida</taxon>
        <taxon>Caligidae</taxon>
        <taxon>Lepeophtheirus</taxon>
    </lineage>
</organism>
<proteinExistence type="predicted"/>